<evidence type="ECO:0000256" key="1">
    <source>
        <dbReference type="SAM" id="MobiDB-lite"/>
    </source>
</evidence>
<organism evidence="2 3">
    <name type="scientific">Streptomyces fodineus</name>
    <dbReference type="NCBI Taxonomy" id="1904616"/>
    <lineage>
        <taxon>Bacteria</taxon>
        <taxon>Bacillati</taxon>
        <taxon>Actinomycetota</taxon>
        <taxon>Actinomycetes</taxon>
        <taxon>Kitasatosporales</taxon>
        <taxon>Streptomycetaceae</taxon>
        <taxon>Streptomyces</taxon>
    </lineage>
</organism>
<reference evidence="3" key="1">
    <citation type="submission" date="2016-09" db="EMBL/GenBank/DDBJ databases">
        <title>Streptomyces puniciscabiei strain:TW1S1 Genome sequencing and assembly.</title>
        <authorList>
            <person name="Kim M.-K."/>
            <person name="Kim S.B."/>
        </authorList>
    </citation>
    <scope>NUCLEOTIDE SEQUENCE [LARGE SCALE GENOMIC DNA]</scope>
    <source>
        <strain evidence="3">TW1S1</strain>
    </source>
</reference>
<dbReference type="Proteomes" id="UP000094960">
    <property type="component" value="Chromosome"/>
</dbReference>
<gene>
    <name evidence="2" type="ORF">BFF78_35140</name>
</gene>
<dbReference type="KEGG" id="spun:BFF78_35140"/>
<accession>A0A1D7YJ34</accession>
<protein>
    <submittedName>
        <fullName evidence="2">Uncharacterized protein</fullName>
    </submittedName>
</protein>
<feature type="region of interest" description="Disordered" evidence="1">
    <location>
        <begin position="1"/>
        <end position="93"/>
    </location>
</feature>
<dbReference type="EMBL" id="CP017248">
    <property type="protein sequence ID" value="AOR35615.1"/>
    <property type="molecule type" value="Genomic_DNA"/>
</dbReference>
<proteinExistence type="predicted"/>
<evidence type="ECO:0000313" key="2">
    <source>
        <dbReference type="EMBL" id="AOR35615.1"/>
    </source>
</evidence>
<evidence type="ECO:0000313" key="3">
    <source>
        <dbReference type="Proteomes" id="UP000094960"/>
    </source>
</evidence>
<keyword evidence="3" id="KW-1185">Reference proteome</keyword>
<dbReference type="AlphaFoldDB" id="A0A1D7YJ34"/>
<feature type="compositionally biased region" description="Low complexity" evidence="1">
    <location>
        <begin position="56"/>
        <end position="73"/>
    </location>
</feature>
<name>A0A1D7YJ34_9ACTN</name>
<sequence>MISSREARSGQRSCTSAQPPGMAWERVLRSGKRSTGRVVGSLSKRRSCQPPITAHTRSPTVSSASASRTVSVREVIRSTQPTSVPGAGCGPWNRMCRIRTGKTTVRSVRVTMIQ</sequence>